<evidence type="ECO:0000313" key="3">
    <source>
        <dbReference type="Proteomes" id="UP001172155"/>
    </source>
</evidence>
<keyword evidence="3" id="KW-1185">Reference proteome</keyword>
<proteinExistence type="predicted"/>
<sequence length="119" mass="13217">MKSLFFPTLVIAPASLVSAVCPADHVRVTLLGGVSNEAFCQVSGSCVTMPEKWSNQMELFSMEGKTCGAFFKQQNCQSSGLEEDVFITGCTTDEDPWGRHFPRNWTRGVIKSYSVWKLE</sequence>
<name>A0AA40K9J2_9PEZI</name>
<dbReference type="AlphaFoldDB" id="A0AA40K9J2"/>
<evidence type="ECO:0000313" key="2">
    <source>
        <dbReference type="EMBL" id="KAK0750840.1"/>
    </source>
</evidence>
<comment type="caution">
    <text evidence="2">The sequence shown here is derived from an EMBL/GenBank/DDBJ whole genome shotgun (WGS) entry which is preliminary data.</text>
</comment>
<dbReference type="Proteomes" id="UP001172155">
    <property type="component" value="Unassembled WGS sequence"/>
</dbReference>
<protein>
    <submittedName>
        <fullName evidence="2">Uncharacterized protein</fullName>
    </submittedName>
</protein>
<dbReference type="EMBL" id="JAUKUD010000002">
    <property type="protein sequence ID" value="KAK0750840.1"/>
    <property type="molecule type" value="Genomic_DNA"/>
</dbReference>
<keyword evidence="1" id="KW-0732">Signal</keyword>
<reference evidence="2" key="1">
    <citation type="submission" date="2023-06" db="EMBL/GenBank/DDBJ databases">
        <title>Genome-scale phylogeny and comparative genomics of the fungal order Sordariales.</title>
        <authorList>
            <consortium name="Lawrence Berkeley National Laboratory"/>
            <person name="Hensen N."/>
            <person name="Bonometti L."/>
            <person name="Westerberg I."/>
            <person name="Brannstrom I.O."/>
            <person name="Guillou S."/>
            <person name="Cros-Aarteil S."/>
            <person name="Calhoun S."/>
            <person name="Haridas S."/>
            <person name="Kuo A."/>
            <person name="Mondo S."/>
            <person name="Pangilinan J."/>
            <person name="Riley R."/>
            <person name="LaButti K."/>
            <person name="Andreopoulos B."/>
            <person name="Lipzen A."/>
            <person name="Chen C."/>
            <person name="Yanf M."/>
            <person name="Daum C."/>
            <person name="Ng V."/>
            <person name="Clum A."/>
            <person name="Steindorff A."/>
            <person name="Ohm R."/>
            <person name="Martin F."/>
            <person name="Silar P."/>
            <person name="Natvig D."/>
            <person name="Lalanne C."/>
            <person name="Gautier V."/>
            <person name="Ament-velasquez S.L."/>
            <person name="Kruys A."/>
            <person name="Hutchinson M.I."/>
            <person name="Powell A.J."/>
            <person name="Barry K."/>
            <person name="Miller A.N."/>
            <person name="Grigoriev I.V."/>
            <person name="Debuchy R."/>
            <person name="Gladieux P."/>
            <person name="Thoren M.H."/>
            <person name="Johannesson H."/>
        </authorList>
    </citation>
    <scope>NUCLEOTIDE SEQUENCE</scope>
    <source>
        <strain evidence="2">SMH3187-1</strain>
    </source>
</reference>
<accession>A0AA40K9J2</accession>
<feature type="signal peptide" evidence="1">
    <location>
        <begin position="1"/>
        <end position="19"/>
    </location>
</feature>
<feature type="chain" id="PRO_5041306770" evidence="1">
    <location>
        <begin position="20"/>
        <end position="119"/>
    </location>
</feature>
<gene>
    <name evidence="2" type="ORF">B0T18DRAFT_401165</name>
</gene>
<evidence type="ECO:0000256" key="1">
    <source>
        <dbReference type="SAM" id="SignalP"/>
    </source>
</evidence>
<organism evidence="2 3">
    <name type="scientific">Schizothecium vesticola</name>
    <dbReference type="NCBI Taxonomy" id="314040"/>
    <lineage>
        <taxon>Eukaryota</taxon>
        <taxon>Fungi</taxon>
        <taxon>Dikarya</taxon>
        <taxon>Ascomycota</taxon>
        <taxon>Pezizomycotina</taxon>
        <taxon>Sordariomycetes</taxon>
        <taxon>Sordariomycetidae</taxon>
        <taxon>Sordariales</taxon>
        <taxon>Schizotheciaceae</taxon>
        <taxon>Schizothecium</taxon>
    </lineage>
</organism>